<gene>
    <name evidence="1" type="ORF">FPRO05_10923</name>
</gene>
<organism evidence="1 2">
    <name type="scientific">Gibberella intermedia</name>
    <name type="common">Bulb rot disease fungus</name>
    <name type="synonym">Fusarium proliferatum</name>
    <dbReference type="NCBI Taxonomy" id="948311"/>
    <lineage>
        <taxon>Eukaryota</taxon>
        <taxon>Fungi</taxon>
        <taxon>Dikarya</taxon>
        <taxon>Ascomycota</taxon>
        <taxon>Pezizomycotina</taxon>
        <taxon>Sordariomycetes</taxon>
        <taxon>Hypocreomycetidae</taxon>
        <taxon>Hypocreales</taxon>
        <taxon>Nectriaceae</taxon>
        <taxon>Fusarium</taxon>
        <taxon>Fusarium fujikuroi species complex</taxon>
    </lineage>
</organism>
<dbReference type="AlphaFoldDB" id="A0A365NAU0"/>
<accession>A0A365NAU0</accession>
<evidence type="ECO:0000313" key="1">
    <source>
        <dbReference type="EMBL" id="RBA17905.1"/>
    </source>
</evidence>
<proteinExistence type="predicted"/>
<dbReference type="Proteomes" id="UP000251714">
    <property type="component" value="Unassembled WGS sequence"/>
</dbReference>
<reference evidence="1 2" key="1">
    <citation type="submission" date="2017-12" db="EMBL/GenBank/DDBJ databases">
        <title>Genome sequence of the mycotoxigenic crop pathogen Fusarium proliferatum, strain ITEM 2341 from Date Palm.</title>
        <authorList>
            <person name="Almiman B.F."/>
            <person name="Shittu T.A."/>
            <person name="Muthumeenakshi S."/>
            <person name="Baroncelli R."/>
            <person name="Sreenivasaprasada S."/>
        </authorList>
    </citation>
    <scope>NUCLEOTIDE SEQUENCE [LARGE SCALE GENOMIC DNA]</scope>
    <source>
        <strain evidence="1 2">ITEM 2341</strain>
    </source>
</reference>
<comment type="caution">
    <text evidence="1">The sequence shown here is derived from an EMBL/GenBank/DDBJ whole genome shotgun (WGS) entry which is preliminary data.</text>
</comment>
<name>A0A365NAU0_GIBIN</name>
<dbReference type="InterPro" id="IPR013083">
    <property type="entry name" value="Znf_RING/FYVE/PHD"/>
</dbReference>
<dbReference type="Gene3D" id="3.30.40.10">
    <property type="entry name" value="Zinc/RING finger domain, C3HC4 (zinc finger)"/>
    <property type="match status" value="1"/>
</dbReference>
<protein>
    <submittedName>
        <fullName evidence="1">Uncharacterized protein</fullName>
    </submittedName>
</protein>
<sequence>MESPCCSTCVQRLDNKAKWRLSDSHKLLCDDCASKKDKSSMTKQLYWDKCFSCLKPSPDRYYNCHDATTNKAETPSSLIGHACCARCLYGWNALKNGSTTTCPLCRGSIKGLIEAKVCTLVEIPDNDTASRKANLASLPKETAVDLPKKDVVDRYVVKDVRGVRLGRKDSERKVRVRWEDTWERSDLADTRFQVKRVVKRSPGFNKIRWKDTWEPLEYLDNGILREKAIRLLEEKFGL</sequence>
<dbReference type="EMBL" id="PKMI01000015">
    <property type="protein sequence ID" value="RBA17905.1"/>
    <property type="molecule type" value="Genomic_DNA"/>
</dbReference>
<evidence type="ECO:0000313" key="2">
    <source>
        <dbReference type="Proteomes" id="UP000251714"/>
    </source>
</evidence>